<dbReference type="Pfam" id="PF00348">
    <property type="entry name" value="polyprenyl_synt"/>
    <property type="match status" value="1"/>
</dbReference>
<dbReference type="InterPro" id="IPR033749">
    <property type="entry name" value="Polyprenyl_synt_CS"/>
</dbReference>
<dbReference type="GO" id="GO:1990234">
    <property type="term" value="C:transferase complex"/>
    <property type="evidence" value="ECO:0007669"/>
    <property type="project" value="TreeGrafter"/>
</dbReference>
<dbReference type="SUPFAM" id="SSF48576">
    <property type="entry name" value="Terpenoid synthases"/>
    <property type="match status" value="1"/>
</dbReference>
<evidence type="ECO:0000256" key="1">
    <source>
        <dbReference type="ARBA" id="ARBA00001946"/>
    </source>
</evidence>
<keyword evidence="3 7" id="KW-0808">Transferase</keyword>
<comment type="similarity">
    <text evidence="2 7">Belongs to the FPP/GGPP synthase family.</text>
</comment>
<protein>
    <submittedName>
        <fullName evidence="8">Uncharacterized protein</fullName>
    </submittedName>
</protein>
<dbReference type="InterPro" id="IPR008949">
    <property type="entry name" value="Isoprenoid_synthase_dom_sf"/>
</dbReference>
<evidence type="ECO:0000256" key="7">
    <source>
        <dbReference type="RuleBase" id="RU004466"/>
    </source>
</evidence>
<evidence type="ECO:0000256" key="2">
    <source>
        <dbReference type="ARBA" id="ARBA00006706"/>
    </source>
</evidence>
<reference evidence="8" key="1">
    <citation type="submission" date="2021-01" db="EMBL/GenBank/DDBJ databases">
        <authorList>
            <person name="Eckstrom K.M.E."/>
        </authorList>
    </citation>
    <scope>NUCLEOTIDE SEQUENCE</scope>
    <source>
        <strain evidence="8">UVCC 0001</strain>
    </source>
</reference>
<sequence length="372" mass="39474">MAVEALASAPGLVPQVARRWRAVSAPLADAQRAPGQAEASVASSTAAAPPSPFSLVRGELDIVIERMRRSIVTDIPQLGSAADYFFKLGAEGKKLRSTILLLLSTRLGAEAVAPRFLEVDESAPSAPPTAPRRRQQRLAEITELIHIASLLHDDVIDEAGTRRGVSAVNAVFGNKVAILAGDFLLARASVSLASLRDTRVIEAMSGGLEDLVAGEVLQLTATPEQALSMEHYLRKTYCKTGSLISNSCRSAAFLGGLGEAHAEAAFQFGRNLGLAFQLVDDILDFTASADELGKPALNDLRSGLATAPVLFAAERDEGLATMAKRRFCEPGDEHADAAVDALNRLPAPACDEARAAHDALVQITRLVLTRRK</sequence>
<dbReference type="Gene3D" id="1.10.600.10">
    <property type="entry name" value="Farnesyl Diphosphate Synthase"/>
    <property type="match status" value="1"/>
</dbReference>
<evidence type="ECO:0000256" key="4">
    <source>
        <dbReference type="ARBA" id="ARBA00022723"/>
    </source>
</evidence>
<evidence type="ECO:0000256" key="6">
    <source>
        <dbReference type="ARBA" id="ARBA00023229"/>
    </source>
</evidence>
<keyword evidence="6" id="KW-0414">Isoprene biosynthesis</keyword>
<dbReference type="EMBL" id="JASFZW010000006">
    <property type="protein sequence ID" value="KAK2077520.1"/>
    <property type="molecule type" value="Genomic_DNA"/>
</dbReference>
<dbReference type="SFLD" id="SFLDS00005">
    <property type="entry name" value="Isoprenoid_Synthase_Type_I"/>
    <property type="match status" value="1"/>
</dbReference>
<dbReference type="AlphaFoldDB" id="A0AAD9MK56"/>
<dbReference type="InterPro" id="IPR000092">
    <property type="entry name" value="Polyprenyl_synt"/>
</dbReference>
<evidence type="ECO:0000313" key="9">
    <source>
        <dbReference type="Proteomes" id="UP001255856"/>
    </source>
</evidence>
<evidence type="ECO:0000256" key="3">
    <source>
        <dbReference type="ARBA" id="ARBA00022679"/>
    </source>
</evidence>
<dbReference type="PROSITE" id="PS00723">
    <property type="entry name" value="POLYPRENYL_SYNTHASE_1"/>
    <property type="match status" value="1"/>
</dbReference>
<accession>A0AAD9MK56</accession>
<dbReference type="CDD" id="cd00685">
    <property type="entry name" value="Trans_IPPS_HT"/>
    <property type="match status" value="1"/>
</dbReference>
<dbReference type="PANTHER" id="PTHR12001">
    <property type="entry name" value="GERANYLGERANYL PYROPHOSPHATE SYNTHASE"/>
    <property type="match status" value="1"/>
</dbReference>
<name>A0AAD9MK56_PROWI</name>
<evidence type="ECO:0000256" key="5">
    <source>
        <dbReference type="ARBA" id="ARBA00022842"/>
    </source>
</evidence>
<gene>
    <name evidence="8" type="ORF">QBZ16_004365</name>
</gene>
<dbReference type="PANTHER" id="PTHR12001:SF69">
    <property type="entry name" value="ALL TRANS-POLYPRENYL-DIPHOSPHATE SYNTHASE PDSS1"/>
    <property type="match status" value="1"/>
</dbReference>
<evidence type="ECO:0000313" key="8">
    <source>
        <dbReference type="EMBL" id="KAK2077520.1"/>
    </source>
</evidence>
<dbReference type="GO" id="GO:0008299">
    <property type="term" value="P:isoprenoid biosynthetic process"/>
    <property type="evidence" value="ECO:0007669"/>
    <property type="project" value="UniProtKB-KW"/>
</dbReference>
<dbReference type="GO" id="GO:0006744">
    <property type="term" value="P:ubiquinone biosynthetic process"/>
    <property type="evidence" value="ECO:0007669"/>
    <property type="project" value="TreeGrafter"/>
</dbReference>
<dbReference type="GO" id="GO:0004659">
    <property type="term" value="F:prenyltransferase activity"/>
    <property type="evidence" value="ECO:0007669"/>
    <property type="project" value="InterPro"/>
</dbReference>
<comment type="cofactor">
    <cofactor evidence="1">
        <name>Mg(2+)</name>
        <dbReference type="ChEBI" id="CHEBI:18420"/>
    </cofactor>
</comment>
<keyword evidence="5" id="KW-0460">Magnesium</keyword>
<comment type="caution">
    <text evidence="8">The sequence shown here is derived from an EMBL/GenBank/DDBJ whole genome shotgun (WGS) entry which is preliminary data.</text>
</comment>
<dbReference type="PROSITE" id="PS00444">
    <property type="entry name" value="POLYPRENYL_SYNTHASE_2"/>
    <property type="match status" value="1"/>
</dbReference>
<keyword evidence="9" id="KW-1185">Reference proteome</keyword>
<proteinExistence type="inferred from homology"/>
<dbReference type="GO" id="GO:0046872">
    <property type="term" value="F:metal ion binding"/>
    <property type="evidence" value="ECO:0007669"/>
    <property type="project" value="UniProtKB-KW"/>
</dbReference>
<organism evidence="8 9">
    <name type="scientific">Prototheca wickerhamii</name>
    <dbReference type="NCBI Taxonomy" id="3111"/>
    <lineage>
        <taxon>Eukaryota</taxon>
        <taxon>Viridiplantae</taxon>
        <taxon>Chlorophyta</taxon>
        <taxon>core chlorophytes</taxon>
        <taxon>Trebouxiophyceae</taxon>
        <taxon>Chlorellales</taxon>
        <taxon>Chlorellaceae</taxon>
        <taxon>Prototheca</taxon>
    </lineage>
</organism>
<dbReference type="Proteomes" id="UP001255856">
    <property type="component" value="Unassembled WGS sequence"/>
</dbReference>
<keyword evidence="4" id="KW-0479">Metal-binding</keyword>